<keyword evidence="3" id="KW-0812">Transmembrane</keyword>
<evidence type="ECO:0000256" key="2">
    <source>
        <dbReference type="SAM" id="MobiDB-lite"/>
    </source>
</evidence>
<dbReference type="Gene3D" id="2.60.120.330">
    <property type="entry name" value="B-lactam Antibiotic, Isopenicillin N Synthase, Chain"/>
    <property type="match status" value="1"/>
</dbReference>
<feature type="compositionally biased region" description="Acidic residues" evidence="2">
    <location>
        <begin position="102"/>
        <end position="113"/>
    </location>
</feature>
<sequence>MPPQQYQYNNNNTIISNKMAGSGSPPRHAPPLLRLPGQVHHMAVMVSPNRVDYSVNKGGLKSWAVIIVFVLLCSAILNIFSEEGEDNFREENIGESLTTPEEGVESFNDEEETFEKNYHQKKKEENKGRADDAFGEVQEEEEDDENDGEDEEEDEEEEEEEEDEEKKEEEERINKNFKDEEELMLAKLGEKSTYSNNNKRKGKISNKIVEIKEDKQNEEKDETKNQVDDEKEEENEENAKHGEHFLLNMKEAKVHRINEDRIIHRRKVKSWRALQTQKIITLEKQLLQAEHDFVSAIEKYQKVLSIDRYSPRALYGRGRVYQLMAEFASDGDNKKLLEKAMADFEIILLQNDFDDIPDELYRISARYFVECARFKGGSQQLHKILQIQRALVDRFPDDLNLQCDLGATWLGMNRPEEASNILDVNPQHALAQAYYGYILKVYEGDLERGVNLMRRALRSSEASNVVKEQKFYFHLGEALTRLGRLKEAYLIYSDAVNYGLFPSVLQRSLHNIEHLTAHPWWTIEQIECSKQLRQLERHWTTIKEEAVQVWQNHQHLFQSDNYSGQLIEKDGTGHWILILQNKSDDNLLREEICKQMPYTCQMLKEGGFTDSVCSRENYCKRSGRLFNLLYSNKLSGKYFLKIRISVLRSGVSTWPHCGQTNYVLEGHLGLITHSDARIRVGNETRGWRQGKMLIYDSSFEHEIIFEGAPANALRIALILELWHPEKNVIFTDNIKYKTHQLQMIFQVLNYNNYLLPFFAVLDFLLFSSNSVSSTFSRFKSSFNSKISFTSFPSSFSPIILSSSLAKVSEAVD</sequence>
<dbReference type="InterPro" id="IPR027443">
    <property type="entry name" value="IPNS-like_sf"/>
</dbReference>
<evidence type="ECO:0000313" key="5">
    <source>
        <dbReference type="EMBL" id="KAF7633059.1"/>
    </source>
</evidence>
<dbReference type="EMBL" id="JABEBT010000086">
    <property type="protein sequence ID" value="KAF7633059.1"/>
    <property type="molecule type" value="Genomic_DNA"/>
</dbReference>
<protein>
    <submittedName>
        <fullName evidence="5">Asp_Arg_Hydrox domain-containing protein</fullName>
    </submittedName>
</protein>
<dbReference type="Pfam" id="PF05118">
    <property type="entry name" value="Asp_Arg_Hydrox"/>
    <property type="match status" value="1"/>
</dbReference>
<dbReference type="GO" id="GO:0062101">
    <property type="term" value="F:peptidyl-aspartic acid 3-dioxygenase activity"/>
    <property type="evidence" value="ECO:0007669"/>
    <property type="project" value="InterPro"/>
</dbReference>
<evidence type="ECO:0000256" key="3">
    <source>
        <dbReference type="SAM" id="Phobius"/>
    </source>
</evidence>
<dbReference type="SUPFAM" id="SSF48452">
    <property type="entry name" value="TPR-like"/>
    <property type="match status" value="1"/>
</dbReference>
<comment type="caution">
    <text evidence="5">The sequence shown here is derived from an EMBL/GenBank/DDBJ whole genome shotgun (WGS) entry which is preliminary data.</text>
</comment>
<proteinExistence type="inferred from homology"/>
<gene>
    <name evidence="5" type="ORF">Mgra_00007553</name>
</gene>
<dbReference type="GO" id="GO:0005783">
    <property type="term" value="C:endoplasmic reticulum"/>
    <property type="evidence" value="ECO:0007669"/>
    <property type="project" value="TreeGrafter"/>
</dbReference>
<dbReference type="PANTHER" id="PTHR12366">
    <property type="entry name" value="ASPARTYL/ASPARAGINYL BETA-HYDROXYLASE"/>
    <property type="match status" value="1"/>
</dbReference>
<dbReference type="InterPro" id="IPR007803">
    <property type="entry name" value="Asp/Arg/Pro-Hydrxlase"/>
</dbReference>
<dbReference type="InterPro" id="IPR039038">
    <property type="entry name" value="ASPH"/>
</dbReference>
<dbReference type="Gene3D" id="1.25.40.10">
    <property type="entry name" value="Tetratricopeptide repeat domain"/>
    <property type="match status" value="1"/>
</dbReference>
<accession>A0A8S9ZIA7</accession>
<feature type="domain" description="Aspartyl/asparaginy/proline hydroxylase" evidence="4">
    <location>
        <begin position="536"/>
        <end position="724"/>
    </location>
</feature>
<feature type="compositionally biased region" description="Basic and acidic residues" evidence="2">
    <location>
        <begin position="114"/>
        <end position="132"/>
    </location>
</feature>
<dbReference type="OrthoDB" id="438431at2759"/>
<keyword evidence="6" id="KW-1185">Reference proteome</keyword>
<feature type="transmembrane region" description="Helical" evidence="3">
    <location>
        <begin position="60"/>
        <end position="80"/>
    </location>
</feature>
<keyword evidence="3" id="KW-1133">Transmembrane helix</keyword>
<evidence type="ECO:0000256" key="1">
    <source>
        <dbReference type="ARBA" id="ARBA00007730"/>
    </source>
</evidence>
<feature type="region of interest" description="Disordered" evidence="2">
    <location>
        <begin position="90"/>
        <end position="178"/>
    </location>
</feature>
<dbReference type="PANTHER" id="PTHR12366:SF29">
    <property type="entry name" value="ASPARTYL BETA-HYDROXYLASE, ISOFORM L"/>
    <property type="match status" value="1"/>
</dbReference>
<evidence type="ECO:0000313" key="6">
    <source>
        <dbReference type="Proteomes" id="UP000605970"/>
    </source>
</evidence>
<keyword evidence="3" id="KW-0472">Membrane</keyword>
<feature type="region of interest" description="Disordered" evidence="2">
    <location>
        <begin position="208"/>
        <end position="241"/>
    </location>
</feature>
<feature type="compositionally biased region" description="Acidic residues" evidence="2">
    <location>
        <begin position="133"/>
        <end position="168"/>
    </location>
</feature>
<dbReference type="AlphaFoldDB" id="A0A8S9ZIA7"/>
<organism evidence="5 6">
    <name type="scientific">Meloidogyne graminicola</name>
    <dbReference type="NCBI Taxonomy" id="189291"/>
    <lineage>
        <taxon>Eukaryota</taxon>
        <taxon>Metazoa</taxon>
        <taxon>Ecdysozoa</taxon>
        <taxon>Nematoda</taxon>
        <taxon>Chromadorea</taxon>
        <taxon>Rhabditida</taxon>
        <taxon>Tylenchina</taxon>
        <taxon>Tylenchomorpha</taxon>
        <taxon>Tylenchoidea</taxon>
        <taxon>Meloidogynidae</taxon>
        <taxon>Meloidogyninae</taxon>
        <taxon>Meloidogyne</taxon>
    </lineage>
</organism>
<feature type="compositionally biased region" description="Basic and acidic residues" evidence="2">
    <location>
        <begin position="209"/>
        <end position="228"/>
    </location>
</feature>
<dbReference type="Proteomes" id="UP000605970">
    <property type="component" value="Unassembled WGS sequence"/>
</dbReference>
<comment type="similarity">
    <text evidence="1">Belongs to the aspartyl/asparaginyl beta-hydroxylase family.</text>
</comment>
<name>A0A8S9ZIA7_9BILA</name>
<evidence type="ECO:0000259" key="4">
    <source>
        <dbReference type="Pfam" id="PF05118"/>
    </source>
</evidence>
<reference evidence="5" key="1">
    <citation type="journal article" date="2020" name="Ecol. Evol.">
        <title>Genome structure and content of the rice root-knot nematode (Meloidogyne graminicola).</title>
        <authorList>
            <person name="Phan N.T."/>
            <person name="Danchin E.G.J."/>
            <person name="Klopp C."/>
            <person name="Perfus-Barbeoch L."/>
            <person name="Kozlowski D.K."/>
            <person name="Koutsovoulos G.D."/>
            <person name="Lopez-Roques C."/>
            <person name="Bouchez O."/>
            <person name="Zahm M."/>
            <person name="Besnard G."/>
            <person name="Bellafiore S."/>
        </authorList>
    </citation>
    <scope>NUCLEOTIDE SEQUENCE</scope>
    <source>
        <strain evidence="5">VN-18</strain>
    </source>
</reference>
<dbReference type="InterPro" id="IPR011990">
    <property type="entry name" value="TPR-like_helical_dom_sf"/>
</dbReference>
<feature type="compositionally biased region" description="Basic and acidic residues" evidence="2">
    <location>
        <begin position="169"/>
        <end position="178"/>
    </location>
</feature>